<comment type="caution">
    <text evidence="3">The sequence shown here is derived from an EMBL/GenBank/DDBJ whole genome shotgun (WGS) entry which is preliminary data.</text>
</comment>
<evidence type="ECO:0000313" key="3">
    <source>
        <dbReference type="EMBL" id="MBM7562672.1"/>
    </source>
</evidence>
<dbReference type="NCBIfam" id="TIGR00254">
    <property type="entry name" value="GGDEF"/>
    <property type="match status" value="1"/>
</dbReference>
<dbReference type="RefSeq" id="WP_204665099.1">
    <property type="nucleotide sequence ID" value="NZ_JAFBDT010000026.1"/>
</dbReference>
<dbReference type="Proteomes" id="UP000767854">
    <property type="component" value="Unassembled WGS sequence"/>
</dbReference>
<dbReference type="PROSITE" id="PS50887">
    <property type="entry name" value="GGDEF"/>
    <property type="match status" value="1"/>
</dbReference>
<evidence type="ECO:0000313" key="4">
    <source>
        <dbReference type="Proteomes" id="UP000767854"/>
    </source>
</evidence>
<name>A0ABS2MTE3_9FIRM</name>
<evidence type="ECO:0000256" key="1">
    <source>
        <dbReference type="SAM" id="Phobius"/>
    </source>
</evidence>
<sequence length="355" mass="40910">MSQSFNDNRILYLGFLSVVTGIWILSESRALQFFTGNRFVLGGISYMMVPLIGFFIVLFVKEAIANSRRVKRILKWIAAGFGLILLAMIYAQSVLRMPFILAMQTASVFMIGLMGIVIGSLYYEYRKLDNENVKHLKKYIWIVMISIGLEAVVFYLGAFEYTSTFLRVGILIVLSGLLVDSYLYLKESIETQKEHQLLEVLAYKDFLTGGGNRTAYERDLEVLMNRGVFRLVLMDMNYLKKINDEFGHTEGDRAIMAVFKSVEASFSDCGQCYRIGGDEFAVLMKDIEETRYQKCLSKLKNQLNKEAEHVKLPLEIAVGSDVYMTKTWPDYRKFYHHVDQKMYDDKLKKKRGVKI</sequence>
<feature type="transmembrane region" description="Helical" evidence="1">
    <location>
        <begin position="73"/>
        <end position="91"/>
    </location>
</feature>
<feature type="transmembrane region" description="Helical" evidence="1">
    <location>
        <begin position="164"/>
        <end position="185"/>
    </location>
</feature>
<feature type="domain" description="GGDEF" evidence="2">
    <location>
        <begin position="227"/>
        <end position="355"/>
    </location>
</feature>
<protein>
    <submittedName>
        <fullName evidence="3">Diguanylate cyclase (GGDEF)-like protein</fullName>
    </submittedName>
</protein>
<dbReference type="PANTHER" id="PTHR45138">
    <property type="entry name" value="REGULATORY COMPONENTS OF SENSORY TRANSDUCTION SYSTEM"/>
    <property type="match status" value="1"/>
</dbReference>
<dbReference type="InterPro" id="IPR050469">
    <property type="entry name" value="Diguanylate_Cyclase"/>
</dbReference>
<dbReference type="InterPro" id="IPR043128">
    <property type="entry name" value="Rev_trsase/Diguanyl_cyclase"/>
</dbReference>
<keyword evidence="1" id="KW-0812">Transmembrane</keyword>
<gene>
    <name evidence="3" type="ORF">JOC49_002233</name>
</gene>
<keyword evidence="4" id="KW-1185">Reference proteome</keyword>
<dbReference type="CDD" id="cd01949">
    <property type="entry name" value="GGDEF"/>
    <property type="match status" value="1"/>
</dbReference>
<keyword evidence="1" id="KW-0472">Membrane</keyword>
<dbReference type="InterPro" id="IPR000160">
    <property type="entry name" value="GGDEF_dom"/>
</dbReference>
<reference evidence="3 4" key="1">
    <citation type="submission" date="2021-01" db="EMBL/GenBank/DDBJ databases">
        <title>Genomic Encyclopedia of Type Strains, Phase IV (KMG-IV): sequencing the most valuable type-strain genomes for metagenomic binning, comparative biology and taxonomic classification.</title>
        <authorList>
            <person name="Goeker M."/>
        </authorList>
    </citation>
    <scope>NUCLEOTIDE SEQUENCE [LARGE SCALE GENOMIC DNA]</scope>
    <source>
        <strain evidence="3 4">DSM 24436</strain>
    </source>
</reference>
<keyword evidence="1" id="KW-1133">Transmembrane helix</keyword>
<dbReference type="EMBL" id="JAFBDT010000026">
    <property type="protein sequence ID" value="MBM7562672.1"/>
    <property type="molecule type" value="Genomic_DNA"/>
</dbReference>
<dbReference type="InterPro" id="IPR029787">
    <property type="entry name" value="Nucleotide_cyclase"/>
</dbReference>
<accession>A0ABS2MTE3</accession>
<organism evidence="3 4">
    <name type="scientific">Fusibacter tunisiensis</name>
    <dbReference type="NCBI Taxonomy" id="1008308"/>
    <lineage>
        <taxon>Bacteria</taxon>
        <taxon>Bacillati</taxon>
        <taxon>Bacillota</taxon>
        <taxon>Clostridia</taxon>
        <taxon>Eubacteriales</taxon>
        <taxon>Eubacteriales Family XII. Incertae Sedis</taxon>
        <taxon>Fusibacter</taxon>
    </lineage>
</organism>
<feature type="transmembrane region" description="Helical" evidence="1">
    <location>
        <begin position="97"/>
        <end position="118"/>
    </location>
</feature>
<dbReference type="Gene3D" id="3.30.70.270">
    <property type="match status" value="1"/>
</dbReference>
<feature type="transmembrane region" description="Helical" evidence="1">
    <location>
        <begin position="139"/>
        <end position="158"/>
    </location>
</feature>
<dbReference type="SUPFAM" id="SSF55073">
    <property type="entry name" value="Nucleotide cyclase"/>
    <property type="match status" value="1"/>
</dbReference>
<dbReference type="SMART" id="SM00267">
    <property type="entry name" value="GGDEF"/>
    <property type="match status" value="1"/>
</dbReference>
<dbReference type="Pfam" id="PF00990">
    <property type="entry name" value="GGDEF"/>
    <property type="match status" value="1"/>
</dbReference>
<feature type="transmembrane region" description="Helical" evidence="1">
    <location>
        <begin position="38"/>
        <end position="61"/>
    </location>
</feature>
<proteinExistence type="predicted"/>
<dbReference type="PANTHER" id="PTHR45138:SF23">
    <property type="entry name" value="SIGNALING PROTEIN"/>
    <property type="match status" value="1"/>
</dbReference>
<evidence type="ECO:0000259" key="2">
    <source>
        <dbReference type="PROSITE" id="PS50887"/>
    </source>
</evidence>
<feature type="transmembrane region" description="Helical" evidence="1">
    <location>
        <begin position="9"/>
        <end position="26"/>
    </location>
</feature>